<dbReference type="EMBL" id="JAULSW010000005">
    <property type="protein sequence ID" value="KAK3381135.1"/>
    <property type="molecule type" value="Genomic_DNA"/>
</dbReference>
<evidence type="ECO:0008006" key="3">
    <source>
        <dbReference type="Google" id="ProtNLM"/>
    </source>
</evidence>
<dbReference type="InterPro" id="IPR051678">
    <property type="entry name" value="AGP_Transferase"/>
</dbReference>
<keyword evidence="2" id="KW-1185">Reference proteome</keyword>
<gene>
    <name evidence="1" type="ORF">B0H63DRAFT_501844</name>
</gene>
<evidence type="ECO:0000313" key="2">
    <source>
        <dbReference type="Proteomes" id="UP001285441"/>
    </source>
</evidence>
<comment type="caution">
    <text evidence="1">The sequence shown here is derived from an EMBL/GenBank/DDBJ whole genome shotgun (WGS) entry which is preliminary data.</text>
</comment>
<dbReference type="PANTHER" id="PTHR21310">
    <property type="entry name" value="AMINOGLYCOSIDE PHOSPHOTRANSFERASE-RELATED-RELATED"/>
    <property type="match status" value="1"/>
</dbReference>
<sequence length="303" mass="34221">MAAEASSLSALGSDSWLGVDEYEPGSELYVRATEFLATVKWDLLANIASKHKNGMSCRYEDKFSIGHFNMVRRIVFKDDTSWVARLLFWMTMSKTSIPVPKVFDYNTSLDNEAGAPYIMMEYIHGTVASDLYNWQPVLQSFFIGPELQTGKGPWASSDEYYDDLVEHLLKSIRSIDDIKEGQSFMVPSILSHLMRIHGEEKAGPFRLTNRDFGAHNILLNDDFDIIGVIDFDGVMAAPLEVLLDGFESEQQQGKGGIKVANRLGSTSPSIYRGMAEYASHQVFVNEYWMESCLKMLRVYAENE</sequence>
<dbReference type="SUPFAM" id="SSF56112">
    <property type="entry name" value="Protein kinase-like (PK-like)"/>
    <property type="match status" value="1"/>
</dbReference>
<organism evidence="1 2">
    <name type="scientific">Podospora didyma</name>
    <dbReference type="NCBI Taxonomy" id="330526"/>
    <lineage>
        <taxon>Eukaryota</taxon>
        <taxon>Fungi</taxon>
        <taxon>Dikarya</taxon>
        <taxon>Ascomycota</taxon>
        <taxon>Pezizomycotina</taxon>
        <taxon>Sordariomycetes</taxon>
        <taxon>Sordariomycetidae</taxon>
        <taxon>Sordariales</taxon>
        <taxon>Podosporaceae</taxon>
        <taxon>Podospora</taxon>
    </lineage>
</organism>
<dbReference type="PANTHER" id="PTHR21310:SF37">
    <property type="entry name" value="AMINOGLYCOSIDE PHOSPHOTRANSFERASE DOMAIN-CONTAINING PROTEIN"/>
    <property type="match status" value="1"/>
</dbReference>
<dbReference type="AlphaFoldDB" id="A0AAE0NGN9"/>
<dbReference type="Proteomes" id="UP001285441">
    <property type="component" value="Unassembled WGS sequence"/>
</dbReference>
<reference evidence="1" key="1">
    <citation type="journal article" date="2023" name="Mol. Phylogenet. Evol.">
        <title>Genome-scale phylogeny and comparative genomics of the fungal order Sordariales.</title>
        <authorList>
            <person name="Hensen N."/>
            <person name="Bonometti L."/>
            <person name="Westerberg I."/>
            <person name="Brannstrom I.O."/>
            <person name="Guillou S."/>
            <person name="Cros-Aarteil S."/>
            <person name="Calhoun S."/>
            <person name="Haridas S."/>
            <person name="Kuo A."/>
            <person name="Mondo S."/>
            <person name="Pangilinan J."/>
            <person name="Riley R."/>
            <person name="LaButti K."/>
            <person name="Andreopoulos B."/>
            <person name="Lipzen A."/>
            <person name="Chen C."/>
            <person name="Yan M."/>
            <person name="Daum C."/>
            <person name="Ng V."/>
            <person name="Clum A."/>
            <person name="Steindorff A."/>
            <person name="Ohm R.A."/>
            <person name="Martin F."/>
            <person name="Silar P."/>
            <person name="Natvig D.O."/>
            <person name="Lalanne C."/>
            <person name="Gautier V."/>
            <person name="Ament-Velasquez S.L."/>
            <person name="Kruys A."/>
            <person name="Hutchinson M.I."/>
            <person name="Powell A.J."/>
            <person name="Barry K."/>
            <person name="Miller A.N."/>
            <person name="Grigoriev I.V."/>
            <person name="Debuchy R."/>
            <person name="Gladieux P."/>
            <person name="Hiltunen Thoren M."/>
            <person name="Johannesson H."/>
        </authorList>
    </citation>
    <scope>NUCLEOTIDE SEQUENCE</scope>
    <source>
        <strain evidence="1">CBS 232.78</strain>
    </source>
</reference>
<protein>
    <recommendedName>
        <fullName evidence="3">Aminoglycoside phosphotransferase domain-containing protein</fullName>
    </recommendedName>
</protein>
<proteinExistence type="predicted"/>
<dbReference type="InterPro" id="IPR011009">
    <property type="entry name" value="Kinase-like_dom_sf"/>
</dbReference>
<name>A0AAE0NGN9_9PEZI</name>
<reference evidence="1" key="2">
    <citation type="submission" date="2023-06" db="EMBL/GenBank/DDBJ databases">
        <authorList>
            <consortium name="Lawrence Berkeley National Laboratory"/>
            <person name="Haridas S."/>
            <person name="Hensen N."/>
            <person name="Bonometti L."/>
            <person name="Westerberg I."/>
            <person name="Brannstrom I.O."/>
            <person name="Guillou S."/>
            <person name="Cros-Aarteil S."/>
            <person name="Calhoun S."/>
            <person name="Kuo A."/>
            <person name="Mondo S."/>
            <person name="Pangilinan J."/>
            <person name="Riley R."/>
            <person name="LaButti K."/>
            <person name="Andreopoulos B."/>
            <person name="Lipzen A."/>
            <person name="Chen C."/>
            <person name="Yanf M."/>
            <person name="Daum C."/>
            <person name="Ng V."/>
            <person name="Clum A."/>
            <person name="Steindorff A."/>
            <person name="Ohm R."/>
            <person name="Martin F."/>
            <person name="Silar P."/>
            <person name="Natvig D."/>
            <person name="Lalanne C."/>
            <person name="Gautier V."/>
            <person name="Ament-velasquez S.L."/>
            <person name="Kruys A."/>
            <person name="Hutchinson M.I."/>
            <person name="Powell A.J."/>
            <person name="Barry K."/>
            <person name="Miller A.N."/>
            <person name="Grigoriev I.V."/>
            <person name="Debuchy R."/>
            <person name="Gladieux P."/>
            <person name="Thoren M.H."/>
            <person name="Johannesson H."/>
        </authorList>
    </citation>
    <scope>NUCLEOTIDE SEQUENCE</scope>
    <source>
        <strain evidence="1">CBS 232.78</strain>
    </source>
</reference>
<accession>A0AAE0NGN9</accession>
<evidence type="ECO:0000313" key="1">
    <source>
        <dbReference type="EMBL" id="KAK3381135.1"/>
    </source>
</evidence>